<dbReference type="InterPro" id="IPR001254">
    <property type="entry name" value="Trypsin_dom"/>
</dbReference>
<feature type="domain" description="Peptidase S1" evidence="6">
    <location>
        <begin position="686"/>
        <end position="939"/>
    </location>
</feature>
<dbReference type="FunFam" id="2.40.10.10:FF:000038">
    <property type="entry name" value="Serine protease"/>
    <property type="match status" value="1"/>
</dbReference>
<feature type="compositionally biased region" description="Pro residues" evidence="4">
    <location>
        <begin position="581"/>
        <end position="601"/>
    </location>
</feature>
<feature type="chain" id="PRO_5036474434" evidence="5">
    <location>
        <begin position="22"/>
        <end position="942"/>
    </location>
</feature>
<reference evidence="7" key="1">
    <citation type="submission" date="2020-08" db="EMBL/GenBank/DDBJ databases">
        <title>Multicomponent nature underlies the extraordinary mechanical properties of spider dragline silk.</title>
        <authorList>
            <person name="Kono N."/>
            <person name="Nakamura H."/>
            <person name="Mori M."/>
            <person name="Yoshida Y."/>
            <person name="Ohtoshi R."/>
            <person name="Malay A.D."/>
            <person name="Moran D.A.P."/>
            <person name="Tomita M."/>
            <person name="Numata K."/>
            <person name="Arakawa K."/>
        </authorList>
    </citation>
    <scope>NUCLEOTIDE SEQUENCE</scope>
</reference>
<keyword evidence="3" id="KW-1015">Disulfide bond</keyword>
<gene>
    <name evidence="7" type="primary">PPAF2</name>
    <name evidence="7" type="ORF">NPIL_93971</name>
</gene>
<dbReference type="GO" id="GO:0004252">
    <property type="term" value="F:serine-type endopeptidase activity"/>
    <property type="evidence" value="ECO:0007669"/>
    <property type="project" value="InterPro"/>
</dbReference>
<dbReference type="AlphaFoldDB" id="A0A8X6TVL2"/>
<name>A0A8X6TVL2_NEPPI</name>
<dbReference type="Gene3D" id="2.40.10.10">
    <property type="entry name" value="Trypsin-like serine proteases"/>
    <property type="match status" value="1"/>
</dbReference>
<evidence type="ECO:0000256" key="4">
    <source>
        <dbReference type="SAM" id="MobiDB-lite"/>
    </source>
</evidence>
<dbReference type="InterPro" id="IPR043504">
    <property type="entry name" value="Peptidase_S1_PA_chymotrypsin"/>
</dbReference>
<feature type="region of interest" description="Disordered" evidence="4">
    <location>
        <begin position="45"/>
        <end position="81"/>
    </location>
</feature>
<dbReference type="InterPro" id="IPR001314">
    <property type="entry name" value="Peptidase_S1A"/>
</dbReference>
<evidence type="ECO:0000313" key="7">
    <source>
        <dbReference type="EMBL" id="GFT48082.1"/>
    </source>
</evidence>
<dbReference type="PANTHER" id="PTHR24258">
    <property type="entry name" value="SERINE PROTEASE-RELATED"/>
    <property type="match status" value="1"/>
</dbReference>
<evidence type="ECO:0000256" key="2">
    <source>
        <dbReference type="ARBA" id="ARBA00022525"/>
    </source>
</evidence>
<keyword evidence="8" id="KW-1185">Reference proteome</keyword>
<evidence type="ECO:0000313" key="8">
    <source>
        <dbReference type="Proteomes" id="UP000887013"/>
    </source>
</evidence>
<dbReference type="GO" id="GO:0006508">
    <property type="term" value="P:proteolysis"/>
    <property type="evidence" value="ECO:0007669"/>
    <property type="project" value="InterPro"/>
</dbReference>
<dbReference type="PRINTS" id="PR00722">
    <property type="entry name" value="CHYMOTRYPSIN"/>
</dbReference>
<dbReference type="SMART" id="SM00020">
    <property type="entry name" value="Tryp_SPc"/>
    <property type="match status" value="1"/>
</dbReference>
<organism evidence="7 8">
    <name type="scientific">Nephila pilipes</name>
    <name type="common">Giant wood spider</name>
    <name type="synonym">Nephila maculata</name>
    <dbReference type="NCBI Taxonomy" id="299642"/>
    <lineage>
        <taxon>Eukaryota</taxon>
        <taxon>Metazoa</taxon>
        <taxon>Ecdysozoa</taxon>
        <taxon>Arthropoda</taxon>
        <taxon>Chelicerata</taxon>
        <taxon>Arachnida</taxon>
        <taxon>Araneae</taxon>
        <taxon>Araneomorphae</taxon>
        <taxon>Entelegynae</taxon>
        <taxon>Araneoidea</taxon>
        <taxon>Nephilidae</taxon>
        <taxon>Nephila</taxon>
    </lineage>
</organism>
<dbReference type="SUPFAM" id="SSF50494">
    <property type="entry name" value="Trypsin-like serine proteases"/>
    <property type="match status" value="1"/>
</dbReference>
<feature type="compositionally biased region" description="Pro residues" evidence="4">
    <location>
        <begin position="640"/>
        <end position="655"/>
    </location>
</feature>
<protein>
    <submittedName>
        <fullName evidence="7">Phenoloxidase-activating factor 2</fullName>
    </submittedName>
</protein>
<feature type="compositionally biased region" description="Low complexity" evidence="4">
    <location>
        <begin position="45"/>
        <end position="74"/>
    </location>
</feature>
<sequence length="942" mass="105323">MVEIRLAVLCSLLMSIQLVESQLNTDSQQTPKQWFWNSTTSATDSQTADELTSKSTTTTAPSTSSEVATTETTSKNGTDTQIFSPGLFDSDSFLPANVTNGRSSFLELFSDDFKPANITSGRSSKAMNLDLLGNIREGRILNDDPGNRKLSLQGFIPIISFSGKDSDDDDGAKSSSKSTKRVQEEDLYYNGPYPPIPIDDEEKTKSDNYYIPSTESYNANRQAYQKAINPNKQEFGTRIKDTKQTNHKFYIPPPQNPVSSNQQNKEKYAVTPEKELVRYISANDYHKRPTYQESQQKYFAQNQHDLYQNQDAAKSESQANGHFIVSSKPNKDDDEVQYAPAGPYAPEPIPTNERYAAKDTTAKQFRPGSKQFDQDTIYELQNGNNYILSNDQGGEEKCVCVPFYLCRNGYLANYGRSLDRDPIDERSARKISKRSAGNTTEAKDGLVEAETIAPYTEDIMARMIGLSNVGDSCGLLRRCCKIPQRGAPGGLLPFSPDNYPIPHPVGDFSQLPPGLLPPGLQGVNLQGINLQQFQGNEEESNSYLVNQGHYPQQSGHPQEQQIILVPQEVPQPQQPQRRPRPIYPQPKPPQSFPPHPPPKRPNPNRSIRPPYPQNTQNHPQRRPQRPQPVYPQEPVYQPQPSYPKPQPVYPPPGIRPPKQVYPQPDYNEPHPQVNQGQCGARNGLGIHGRVNNLQYHDDASEFGEYPWQAAILLKVGPGNNLFVCGGTLISDQWVATAAHCLKKHLADELKVRLGDWDVHRDDEFYPYVEKFVAEVVVHPDFYPGNLQNDLALLRLESPVDPSLPHISPACLPELNERFDNLRCWVTGWGKNAFGEQGEYQSVLKEVDVPMLSHRDCEHRLKQTRLGRSYQLHPGFLCAGGEPGKDACTGDGGSPLVCDHGGTWKVAGLVSWGIGCGQPGVPGIYINMAKYRSWIETIIYRYG</sequence>
<keyword evidence="2" id="KW-0964">Secreted</keyword>
<dbReference type="InterPro" id="IPR009003">
    <property type="entry name" value="Peptidase_S1_PA"/>
</dbReference>
<evidence type="ECO:0000256" key="5">
    <source>
        <dbReference type="SAM" id="SignalP"/>
    </source>
</evidence>
<comment type="caution">
    <text evidence="7">The sequence shown here is derived from an EMBL/GenBank/DDBJ whole genome shotgun (WGS) entry which is preliminary data.</text>
</comment>
<evidence type="ECO:0000256" key="1">
    <source>
        <dbReference type="ARBA" id="ARBA00004613"/>
    </source>
</evidence>
<evidence type="ECO:0000256" key="3">
    <source>
        <dbReference type="ARBA" id="ARBA00023157"/>
    </source>
</evidence>
<feature type="region of interest" description="Disordered" evidence="4">
    <location>
        <begin position="570"/>
        <end position="677"/>
    </location>
</feature>
<proteinExistence type="predicted"/>
<keyword evidence="5" id="KW-0732">Signal</keyword>
<dbReference type="CDD" id="cd00190">
    <property type="entry name" value="Tryp_SPc"/>
    <property type="match status" value="1"/>
</dbReference>
<dbReference type="Proteomes" id="UP000887013">
    <property type="component" value="Unassembled WGS sequence"/>
</dbReference>
<dbReference type="PANTHER" id="PTHR24258:SF129">
    <property type="entry name" value="LP15124P-RELATED"/>
    <property type="match status" value="1"/>
</dbReference>
<dbReference type="PROSITE" id="PS50240">
    <property type="entry name" value="TRYPSIN_DOM"/>
    <property type="match status" value="1"/>
</dbReference>
<comment type="subcellular location">
    <subcellularLocation>
        <location evidence="1">Secreted</location>
    </subcellularLocation>
</comment>
<dbReference type="GO" id="GO:0005576">
    <property type="term" value="C:extracellular region"/>
    <property type="evidence" value="ECO:0007669"/>
    <property type="project" value="UniProtKB-SubCell"/>
</dbReference>
<feature type="region of interest" description="Disordered" evidence="4">
    <location>
        <begin position="163"/>
        <end position="206"/>
    </location>
</feature>
<dbReference type="Pfam" id="PF00089">
    <property type="entry name" value="Trypsin"/>
    <property type="match status" value="1"/>
</dbReference>
<feature type="compositionally biased region" description="Low complexity" evidence="4">
    <location>
        <begin position="603"/>
        <end position="618"/>
    </location>
</feature>
<accession>A0A8X6TVL2</accession>
<feature type="signal peptide" evidence="5">
    <location>
        <begin position="1"/>
        <end position="21"/>
    </location>
</feature>
<evidence type="ECO:0000259" key="6">
    <source>
        <dbReference type="PROSITE" id="PS50240"/>
    </source>
</evidence>
<dbReference type="OrthoDB" id="5949700at2759"/>
<dbReference type="EMBL" id="BMAW01111445">
    <property type="protein sequence ID" value="GFT48082.1"/>
    <property type="molecule type" value="Genomic_DNA"/>
</dbReference>